<keyword evidence="3" id="KW-0238">DNA-binding</keyword>
<evidence type="ECO:0000256" key="3">
    <source>
        <dbReference type="ARBA" id="ARBA00023125"/>
    </source>
</evidence>
<dbReference type="PIRSF" id="PIRSF019455">
    <property type="entry name" value="CopR_AtkY"/>
    <property type="match status" value="1"/>
</dbReference>
<proteinExistence type="inferred from homology"/>
<dbReference type="EMBL" id="SAWY01000001">
    <property type="protein sequence ID" value="TPH19284.1"/>
    <property type="molecule type" value="Genomic_DNA"/>
</dbReference>
<dbReference type="SUPFAM" id="SSF46785">
    <property type="entry name" value="Winged helix' DNA-binding domain"/>
    <property type="match status" value="1"/>
</dbReference>
<keyword evidence="4" id="KW-0804">Transcription</keyword>
<comment type="caution">
    <text evidence="5">The sequence shown here is derived from an EMBL/GenBank/DDBJ whole genome shotgun (WGS) entry which is preliminary data.</text>
</comment>
<dbReference type="RefSeq" id="WP_140600890.1">
    <property type="nucleotide sequence ID" value="NZ_SAWY01000001.1"/>
</dbReference>
<evidence type="ECO:0000256" key="1">
    <source>
        <dbReference type="ARBA" id="ARBA00011046"/>
    </source>
</evidence>
<dbReference type="OrthoDB" id="2989615at2"/>
<accession>A0A502L862</accession>
<evidence type="ECO:0000256" key="2">
    <source>
        <dbReference type="ARBA" id="ARBA00023015"/>
    </source>
</evidence>
<dbReference type="InterPro" id="IPR005650">
    <property type="entry name" value="BlaI_family"/>
</dbReference>
<gene>
    <name evidence="5" type="ORF">EPA86_00730</name>
</gene>
<protein>
    <submittedName>
        <fullName evidence="5">BlaI/MecI/CopY family transcriptional regulator</fullName>
    </submittedName>
</protein>
<dbReference type="Pfam" id="PF03965">
    <property type="entry name" value="Penicillinase_R"/>
    <property type="match status" value="1"/>
</dbReference>
<sequence length="128" mass="14869">MLLGELEKLVLQYLWQKKSADVKQVFAHFEKVRGGSLNTIQTTLDRLYKKGLLSRHKEGYAFQYQPKVERHELIAQLIKSVTNDFITEDENSLVAAFSSISDDFNEEQLNRLEALIEAKREKLKQGNR</sequence>
<reference evidence="5 6" key="1">
    <citation type="submission" date="2019-01" db="EMBL/GenBank/DDBJ databases">
        <title>Litorilituus lipolytica sp. nov., isolated from intertidal sand of the Yellow Sea in China.</title>
        <authorList>
            <person name="Liu A."/>
        </authorList>
    </citation>
    <scope>NUCLEOTIDE SEQUENCE [LARGE SCALE GENOMIC DNA]</scope>
    <source>
        <strain evidence="5 6">RZ04</strain>
    </source>
</reference>
<dbReference type="InterPro" id="IPR036388">
    <property type="entry name" value="WH-like_DNA-bd_sf"/>
</dbReference>
<dbReference type="GO" id="GO:0003677">
    <property type="term" value="F:DNA binding"/>
    <property type="evidence" value="ECO:0007669"/>
    <property type="project" value="UniProtKB-KW"/>
</dbReference>
<dbReference type="Proteomes" id="UP000315303">
    <property type="component" value="Unassembled WGS sequence"/>
</dbReference>
<evidence type="ECO:0000313" key="5">
    <source>
        <dbReference type="EMBL" id="TPH19284.1"/>
    </source>
</evidence>
<evidence type="ECO:0000313" key="6">
    <source>
        <dbReference type="Proteomes" id="UP000315303"/>
    </source>
</evidence>
<keyword evidence="2" id="KW-0805">Transcription regulation</keyword>
<name>A0A502L862_9GAMM</name>
<keyword evidence="6" id="KW-1185">Reference proteome</keyword>
<dbReference type="AlphaFoldDB" id="A0A502L862"/>
<organism evidence="5 6">
    <name type="scientific">Litorilituus lipolyticus</name>
    <dbReference type="NCBI Taxonomy" id="2491017"/>
    <lineage>
        <taxon>Bacteria</taxon>
        <taxon>Pseudomonadati</taxon>
        <taxon>Pseudomonadota</taxon>
        <taxon>Gammaproteobacteria</taxon>
        <taxon>Alteromonadales</taxon>
        <taxon>Colwelliaceae</taxon>
        <taxon>Litorilituus</taxon>
    </lineage>
</organism>
<dbReference type="InterPro" id="IPR036390">
    <property type="entry name" value="WH_DNA-bd_sf"/>
</dbReference>
<evidence type="ECO:0000256" key="4">
    <source>
        <dbReference type="ARBA" id="ARBA00023163"/>
    </source>
</evidence>
<dbReference type="Gene3D" id="1.10.10.10">
    <property type="entry name" value="Winged helix-like DNA-binding domain superfamily/Winged helix DNA-binding domain"/>
    <property type="match status" value="1"/>
</dbReference>
<dbReference type="GO" id="GO:0045892">
    <property type="term" value="P:negative regulation of DNA-templated transcription"/>
    <property type="evidence" value="ECO:0007669"/>
    <property type="project" value="InterPro"/>
</dbReference>
<comment type="similarity">
    <text evidence="1">Belongs to the BlaI transcriptional regulatory family.</text>
</comment>